<evidence type="ECO:0000313" key="3">
    <source>
        <dbReference type="Proteomes" id="UP000220133"/>
    </source>
</evidence>
<protein>
    <recommendedName>
        <fullName evidence="4">Type 1 periplasmic binding fold superfamily protein</fullName>
    </recommendedName>
</protein>
<dbReference type="AlphaFoldDB" id="A0A291QQ46"/>
<organism evidence="2 3">
    <name type="scientific">Chitinophaga caeni</name>
    <dbReference type="NCBI Taxonomy" id="2029983"/>
    <lineage>
        <taxon>Bacteria</taxon>
        <taxon>Pseudomonadati</taxon>
        <taxon>Bacteroidota</taxon>
        <taxon>Chitinophagia</taxon>
        <taxon>Chitinophagales</taxon>
        <taxon>Chitinophagaceae</taxon>
        <taxon>Chitinophaga</taxon>
    </lineage>
</organism>
<sequence>MLKKYSTLALFAALMLAFASCKKESNDKPTENENEEISTVKLTFVNDADANDKVIATWRSIDGNVTIDSVKLKLNTTYTVNTDFIDENASPADTITNEIREESDEHHVFHLIFTQADASIADALTTVATITPLDKDENNLPVGLEYSVSTKEAFTGFYRVIVRHQPDGAKDGTFAPGSTDVDTEFPLVIK</sequence>
<evidence type="ECO:0000256" key="1">
    <source>
        <dbReference type="SAM" id="SignalP"/>
    </source>
</evidence>
<dbReference type="RefSeq" id="WP_098192354.1">
    <property type="nucleotide sequence ID" value="NZ_CP023777.1"/>
</dbReference>
<evidence type="ECO:0008006" key="4">
    <source>
        <dbReference type="Google" id="ProtNLM"/>
    </source>
</evidence>
<proteinExistence type="predicted"/>
<keyword evidence="1" id="KW-0732">Signal</keyword>
<feature type="signal peptide" evidence="1">
    <location>
        <begin position="1"/>
        <end position="19"/>
    </location>
</feature>
<dbReference type="OrthoDB" id="713689at2"/>
<feature type="chain" id="PRO_5011996424" description="Type 1 periplasmic binding fold superfamily protein" evidence="1">
    <location>
        <begin position="20"/>
        <end position="190"/>
    </location>
</feature>
<name>A0A291QQ46_9BACT</name>
<dbReference type="KEGG" id="cbae:COR50_01625"/>
<reference evidence="2 3" key="1">
    <citation type="submission" date="2017-10" db="EMBL/GenBank/DDBJ databases">
        <title>Paenichitinophaga pekingensis gen. nov., sp. nov., isolated from activated sludge.</title>
        <authorList>
            <person name="Jin D."/>
            <person name="Kong X."/>
            <person name="Deng Y."/>
            <person name="Bai Z."/>
        </authorList>
    </citation>
    <scope>NUCLEOTIDE SEQUENCE [LARGE SCALE GENOMIC DNA]</scope>
    <source>
        <strain evidence="2 3">13</strain>
    </source>
</reference>
<dbReference type="PROSITE" id="PS51257">
    <property type="entry name" value="PROKAR_LIPOPROTEIN"/>
    <property type="match status" value="1"/>
</dbReference>
<dbReference type="Proteomes" id="UP000220133">
    <property type="component" value="Chromosome"/>
</dbReference>
<gene>
    <name evidence="2" type="ORF">COR50_01625</name>
</gene>
<evidence type="ECO:0000313" key="2">
    <source>
        <dbReference type="EMBL" id="ATL45964.1"/>
    </source>
</evidence>
<accession>A0A291QQ46</accession>
<dbReference type="EMBL" id="CP023777">
    <property type="protein sequence ID" value="ATL45964.1"/>
    <property type="molecule type" value="Genomic_DNA"/>
</dbReference>
<keyword evidence="3" id="KW-1185">Reference proteome</keyword>